<dbReference type="EMBL" id="CM056812">
    <property type="protein sequence ID" value="KAJ8617483.1"/>
    <property type="molecule type" value="Genomic_DNA"/>
</dbReference>
<keyword evidence="2" id="KW-1185">Reference proteome</keyword>
<protein>
    <submittedName>
        <fullName evidence="1">Uncharacterized protein</fullName>
    </submittedName>
</protein>
<dbReference type="Proteomes" id="UP001234297">
    <property type="component" value="Chromosome 4"/>
</dbReference>
<gene>
    <name evidence="1" type="ORF">MRB53_013669</name>
</gene>
<reference evidence="1 2" key="1">
    <citation type="journal article" date="2022" name="Hortic Res">
        <title>A haplotype resolved chromosomal level avocado genome allows analysis of novel avocado genes.</title>
        <authorList>
            <person name="Nath O."/>
            <person name="Fletcher S.J."/>
            <person name="Hayward A."/>
            <person name="Shaw L.M."/>
            <person name="Masouleh A.K."/>
            <person name="Furtado A."/>
            <person name="Henry R.J."/>
            <person name="Mitter N."/>
        </authorList>
    </citation>
    <scope>NUCLEOTIDE SEQUENCE [LARGE SCALE GENOMIC DNA]</scope>
    <source>
        <strain evidence="2">cv. Hass</strain>
    </source>
</reference>
<accession>A0ACC2K8M8</accession>
<proteinExistence type="predicted"/>
<name>A0ACC2K8M8_PERAE</name>
<evidence type="ECO:0000313" key="2">
    <source>
        <dbReference type="Proteomes" id="UP001234297"/>
    </source>
</evidence>
<evidence type="ECO:0000313" key="1">
    <source>
        <dbReference type="EMBL" id="KAJ8617483.1"/>
    </source>
</evidence>
<organism evidence="1 2">
    <name type="scientific">Persea americana</name>
    <name type="common">Avocado</name>
    <dbReference type="NCBI Taxonomy" id="3435"/>
    <lineage>
        <taxon>Eukaryota</taxon>
        <taxon>Viridiplantae</taxon>
        <taxon>Streptophyta</taxon>
        <taxon>Embryophyta</taxon>
        <taxon>Tracheophyta</taxon>
        <taxon>Spermatophyta</taxon>
        <taxon>Magnoliopsida</taxon>
        <taxon>Magnoliidae</taxon>
        <taxon>Laurales</taxon>
        <taxon>Lauraceae</taxon>
        <taxon>Persea</taxon>
    </lineage>
</organism>
<comment type="caution">
    <text evidence="1">The sequence shown here is derived from an EMBL/GenBank/DDBJ whole genome shotgun (WGS) entry which is preliminary data.</text>
</comment>
<sequence length="160" mass="17880">MLAMDSVVEDALTLIRHSDNQTLIMEEPIIMTSIEEDPNIISGSLVQTRDYYLDSSSSVRRKLTNKFSDFKYSIPNSNSFWNDCSGSFELAYREVVALADDRGLWKELRTLALEKSPSRFSPGGKTTQRSDLSLSRSHSNKRSVRVSISFAGVCSISGKS</sequence>